<keyword evidence="4" id="KW-0560">Oxidoreductase</keyword>
<dbReference type="Pfam" id="PF07992">
    <property type="entry name" value="Pyr_redox_2"/>
    <property type="match status" value="1"/>
</dbReference>
<dbReference type="RefSeq" id="WP_060535032.1">
    <property type="nucleotide sequence ID" value="NZ_CP013023.1"/>
</dbReference>
<dbReference type="InterPro" id="IPR050097">
    <property type="entry name" value="Ferredoxin-NADP_redctase_2"/>
</dbReference>
<dbReference type="EMBL" id="CP013023">
    <property type="protein sequence ID" value="ANF96925.1"/>
    <property type="molecule type" value="Genomic_DNA"/>
</dbReference>
<evidence type="ECO:0000313" key="7">
    <source>
        <dbReference type="Proteomes" id="UP000078148"/>
    </source>
</evidence>
<keyword evidence="7" id="KW-1185">Reference proteome</keyword>
<dbReference type="OrthoDB" id="9806179at2"/>
<evidence type="ECO:0000256" key="4">
    <source>
        <dbReference type="ARBA" id="ARBA00023002"/>
    </source>
</evidence>
<comment type="subunit">
    <text evidence="2">Homodimer.</text>
</comment>
<dbReference type="PRINTS" id="PR00368">
    <property type="entry name" value="FADPNR"/>
</dbReference>
<evidence type="ECO:0000256" key="2">
    <source>
        <dbReference type="ARBA" id="ARBA00011738"/>
    </source>
</evidence>
<dbReference type="STRING" id="1616788.AR543_13515"/>
<proteinExistence type="predicted"/>
<dbReference type="PANTHER" id="PTHR48105">
    <property type="entry name" value="THIOREDOXIN REDUCTASE 1-RELATED-RELATED"/>
    <property type="match status" value="1"/>
</dbReference>
<name>A0A172ZH10_9BACL</name>
<dbReference type="KEGG" id="pbv:AR543_13515"/>
<dbReference type="PRINTS" id="PR00469">
    <property type="entry name" value="PNDRDTASEII"/>
</dbReference>
<evidence type="ECO:0000256" key="3">
    <source>
        <dbReference type="ARBA" id="ARBA00022630"/>
    </source>
</evidence>
<dbReference type="InterPro" id="IPR023753">
    <property type="entry name" value="FAD/NAD-binding_dom"/>
</dbReference>
<reference evidence="7" key="1">
    <citation type="submission" date="2015-10" db="EMBL/GenBank/DDBJ databases">
        <title>Genome of Paenibacillus bovis sp. nov.</title>
        <authorList>
            <person name="Wu Z."/>
            <person name="Gao C."/>
            <person name="Liu Z."/>
            <person name="Zheng H."/>
        </authorList>
    </citation>
    <scope>NUCLEOTIDE SEQUENCE [LARGE SCALE GENOMIC DNA]</scope>
    <source>
        <strain evidence="7">BD3526</strain>
    </source>
</reference>
<dbReference type="SUPFAM" id="SSF51905">
    <property type="entry name" value="FAD/NAD(P)-binding domain"/>
    <property type="match status" value="1"/>
</dbReference>
<dbReference type="AlphaFoldDB" id="A0A172ZH10"/>
<organism evidence="6 7">
    <name type="scientific">Paenibacillus bovis</name>
    <dbReference type="NCBI Taxonomy" id="1616788"/>
    <lineage>
        <taxon>Bacteria</taxon>
        <taxon>Bacillati</taxon>
        <taxon>Bacillota</taxon>
        <taxon>Bacilli</taxon>
        <taxon>Bacillales</taxon>
        <taxon>Paenibacillaceae</taxon>
        <taxon>Paenibacillus</taxon>
    </lineage>
</organism>
<sequence>MIDSTTLYDCIIVGGGIAGLQAALQLGRYSAHRVLVIDAGKGRSTFCQNYGNILGFPNGISGEELRRIGREQAEPLGVEFHEDRILEAKKEGENFLLKGAEGESYRSRTLLLATGLIDRFPRLPGLVETLGHSVYVCPDCDGYEIQDRKTVVLGAGEAGAQMALILSDRTDQLLYINHESKPFKPETMELLREHQIEYMESVVSQVHYEDTGIINSVELEDGKIIDTERGFIAFGGNHVNSELAEQLGVETLHNHHVETHPRSKMSNIENVWVAGDLGAHSEQANIAMGEGAQAAIWINKTLMKMKRADKENPVHSH</sequence>
<keyword evidence="3" id="KW-0285">Flavoprotein</keyword>
<gene>
    <name evidence="6" type="ORF">AR543_13515</name>
</gene>
<feature type="domain" description="FAD/NAD(P)-binding" evidence="5">
    <location>
        <begin position="8"/>
        <end position="291"/>
    </location>
</feature>
<comment type="cofactor">
    <cofactor evidence="1">
        <name>FAD</name>
        <dbReference type="ChEBI" id="CHEBI:57692"/>
    </cofactor>
</comment>
<evidence type="ECO:0000256" key="1">
    <source>
        <dbReference type="ARBA" id="ARBA00001974"/>
    </source>
</evidence>
<reference evidence="6 7" key="2">
    <citation type="journal article" date="2016" name="Int. J. Syst. Evol. Microbiol.">
        <title>Paenibacillus bovis sp. nov., isolated from raw yak (Bos grunniens) milk.</title>
        <authorList>
            <person name="Gao C."/>
            <person name="Han J."/>
            <person name="Liu Z."/>
            <person name="Xu X."/>
            <person name="Hang F."/>
            <person name="Wu Z."/>
        </authorList>
    </citation>
    <scope>NUCLEOTIDE SEQUENCE [LARGE SCALE GENOMIC DNA]</scope>
    <source>
        <strain evidence="6 7">BD3526</strain>
    </source>
</reference>
<dbReference type="Proteomes" id="UP000078148">
    <property type="component" value="Chromosome"/>
</dbReference>
<dbReference type="InterPro" id="IPR036188">
    <property type="entry name" value="FAD/NAD-bd_sf"/>
</dbReference>
<protein>
    <submittedName>
        <fullName evidence="6">Pyridine nucleotide-disulfide oxidoreductase</fullName>
    </submittedName>
</protein>
<dbReference type="GO" id="GO:0016491">
    <property type="term" value="F:oxidoreductase activity"/>
    <property type="evidence" value="ECO:0007669"/>
    <property type="project" value="UniProtKB-KW"/>
</dbReference>
<evidence type="ECO:0000313" key="6">
    <source>
        <dbReference type="EMBL" id="ANF96925.1"/>
    </source>
</evidence>
<dbReference type="Gene3D" id="3.50.50.60">
    <property type="entry name" value="FAD/NAD(P)-binding domain"/>
    <property type="match status" value="2"/>
</dbReference>
<evidence type="ECO:0000259" key="5">
    <source>
        <dbReference type="Pfam" id="PF07992"/>
    </source>
</evidence>
<accession>A0A172ZH10</accession>